<dbReference type="GO" id="GO:0004534">
    <property type="term" value="F:5'-3' RNA exonuclease activity"/>
    <property type="evidence" value="ECO:0007669"/>
    <property type="project" value="TreeGrafter"/>
</dbReference>
<dbReference type="GO" id="GO:0035312">
    <property type="term" value="F:5'-3' DNA exonuclease activity"/>
    <property type="evidence" value="ECO:0007669"/>
    <property type="project" value="TreeGrafter"/>
</dbReference>
<dbReference type="InterPro" id="IPR003141">
    <property type="entry name" value="Pol/His_phosphatase_N"/>
</dbReference>
<accession>A0A098TMN5</accession>
<dbReference type="PANTHER" id="PTHR42924:SF3">
    <property type="entry name" value="POLYMERASE_HISTIDINOL PHOSPHATASE N-TERMINAL DOMAIN-CONTAINING PROTEIN"/>
    <property type="match status" value="1"/>
</dbReference>
<feature type="domain" description="Polymerase/histidinol phosphatase N-terminal" evidence="1">
    <location>
        <begin position="37"/>
        <end position="114"/>
    </location>
</feature>
<dbReference type="EMBL" id="JJML01000007">
    <property type="protein sequence ID" value="KGF73546.1"/>
    <property type="molecule type" value="Genomic_DNA"/>
</dbReference>
<evidence type="ECO:0000313" key="2">
    <source>
        <dbReference type="EMBL" id="KGF73546.1"/>
    </source>
</evidence>
<comment type="caution">
    <text evidence="2">The sequence shown here is derived from an EMBL/GenBank/DDBJ whole genome shotgun (WGS) entry which is preliminary data.</text>
</comment>
<reference evidence="2 3" key="1">
    <citation type="journal article" date="2014" name="Mol. Ecol.">
        <title>Evolution of Synechococcus.</title>
        <authorList>
            <person name="Dvorak P."/>
            <person name="Casamatta D."/>
            <person name="Hasler P."/>
            <person name="Poulickova A."/>
            <person name="Ondrej V."/>
            <person name="Sanges R."/>
        </authorList>
    </citation>
    <scope>NUCLEOTIDE SEQUENCE [LARGE SCALE GENOMIC DNA]</scope>
    <source>
        <strain evidence="2 3">CAUP A 1101</strain>
    </source>
</reference>
<dbReference type="RefSeq" id="WP_036531287.1">
    <property type="nucleotide sequence ID" value="NZ_JJML01000007.1"/>
</dbReference>
<dbReference type="STRING" id="1497020.DO97_18820"/>
<dbReference type="OrthoDB" id="9804333at2"/>
<evidence type="ECO:0000259" key="1">
    <source>
        <dbReference type="SMART" id="SM00481"/>
    </source>
</evidence>
<dbReference type="InterPro" id="IPR052018">
    <property type="entry name" value="PHP_domain"/>
</dbReference>
<dbReference type="SUPFAM" id="SSF89550">
    <property type="entry name" value="PHP domain-like"/>
    <property type="match status" value="1"/>
</dbReference>
<organism evidence="2 3">
    <name type="scientific">Neosynechococcus sphagnicola sy1</name>
    <dbReference type="NCBI Taxonomy" id="1497020"/>
    <lineage>
        <taxon>Bacteria</taxon>
        <taxon>Bacillati</taxon>
        <taxon>Cyanobacteriota</taxon>
        <taxon>Cyanophyceae</taxon>
        <taxon>Neosynechococcales</taxon>
        <taxon>Neosynechococcaceae</taxon>
        <taxon>Neosynechococcus</taxon>
    </lineage>
</organism>
<dbReference type="SMART" id="SM00481">
    <property type="entry name" value="POLIIIAc"/>
    <property type="match status" value="1"/>
</dbReference>
<gene>
    <name evidence="2" type="ORF">DO97_18820</name>
</gene>
<dbReference type="CDD" id="cd07438">
    <property type="entry name" value="PHP_HisPPase_AMP"/>
    <property type="match status" value="1"/>
</dbReference>
<dbReference type="GO" id="GO:0016740">
    <property type="term" value="F:transferase activity"/>
    <property type="evidence" value="ECO:0007669"/>
    <property type="project" value="UniProtKB-KW"/>
</dbReference>
<evidence type="ECO:0000313" key="3">
    <source>
        <dbReference type="Proteomes" id="UP000030170"/>
    </source>
</evidence>
<dbReference type="InterPro" id="IPR004013">
    <property type="entry name" value="PHP_dom"/>
</dbReference>
<keyword evidence="3" id="KW-1185">Reference proteome</keyword>
<dbReference type="Proteomes" id="UP000030170">
    <property type="component" value="Unassembled WGS sequence"/>
</dbReference>
<dbReference type="Pfam" id="PF02811">
    <property type="entry name" value="PHP"/>
    <property type="match status" value="1"/>
</dbReference>
<sequence length="238" mass="26489">MTAYFAQVVSAQPAAQDSLALRRIFQDIQADSCPRSFNFHLHTHCSDGQLTPEQLIQQAIALGLQGLAITDHHSTRGYQRAQDYLCHHRELWQRQPNKFELPQLWTGVEITALLGKTEVHILGYAFNPEHPALLPYLQGEAPDGNAAFASSVIRAIHLAGGLAILAHPARYRRSPQELIAEAAHLEIDGVETYYAYNNPLPWQPSPDKTSLVKGLALTYRLLNTCGTDTHGLNILQRL</sequence>
<keyword evidence="2" id="KW-0808">Transferase</keyword>
<dbReference type="InterPro" id="IPR016195">
    <property type="entry name" value="Pol/histidinol_Pase-like"/>
</dbReference>
<dbReference type="Gene3D" id="3.20.20.140">
    <property type="entry name" value="Metal-dependent hydrolases"/>
    <property type="match status" value="1"/>
</dbReference>
<proteinExistence type="predicted"/>
<dbReference type="PANTHER" id="PTHR42924">
    <property type="entry name" value="EXONUCLEASE"/>
    <property type="match status" value="1"/>
</dbReference>
<protein>
    <submittedName>
        <fullName evidence="2">Phosphotransferase</fullName>
    </submittedName>
</protein>
<name>A0A098TMN5_9CYAN</name>
<dbReference type="AlphaFoldDB" id="A0A098TMN5"/>